<organism evidence="5 6">
    <name type="scientific">Thalictrum thalictroides</name>
    <name type="common">Rue-anemone</name>
    <name type="synonym">Anemone thalictroides</name>
    <dbReference type="NCBI Taxonomy" id="46969"/>
    <lineage>
        <taxon>Eukaryota</taxon>
        <taxon>Viridiplantae</taxon>
        <taxon>Streptophyta</taxon>
        <taxon>Embryophyta</taxon>
        <taxon>Tracheophyta</taxon>
        <taxon>Spermatophyta</taxon>
        <taxon>Magnoliopsida</taxon>
        <taxon>Ranunculales</taxon>
        <taxon>Ranunculaceae</taxon>
        <taxon>Thalictroideae</taxon>
        <taxon>Thalictrum</taxon>
    </lineage>
</organism>
<sequence>MYQEKEINNNLIPKGNAFLRDNELSFLFAGRDSSSTALAWFFWLIAMNPNPESKILEELQHVHAKNNHKDNGLKAKRPYRCANGRCTTRRDNREARLEDLNIYVRNGKDGISMGKRLYV</sequence>
<keyword evidence="6" id="KW-1185">Reference proteome</keyword>
<dbReference type="GO" id="GO:0020037">
    <property type="term" value="F:heme binding"/>
    <property type="evidence" value="ECO:0007669"/>
    <property type="project" value="InterPro"/>
</dbReference>
<keyword evidence="4" id="KW-0408">Iron</keyword>
<protein>
    <recommendedName>
        <fullName evidence="7">Cytochrome p450</fullName>
    </recommendedName>
</protein>
<dbReference type="EMBL" id="JABWDY010034680">
    <property type="protein sequence ID" value="KAF5182475.1"/>
    <property type="molecule type" value="Genomic_DNA"/>
</dbReference>
<gene>
    <name evidence="5" type="ORF">FRX31_027935</name>
</gene>
<dbReference type="SUPFAM" id="SSF48264">
    <property type="entry name" value="Cytochrome P450"/>
    <property type="match status" value="1"/>
</dbReference>
<keyword evidence="2" id="KW-0479">Metal-binding</keyword>
<dbReference type="AlphaFoldDB" id="A0A7J6VE38"/>
<reference evidence="5 6" key="1">
    <citation type="submission" date="2020-06" db="EMBL/GenBank/DDBJ databases">
        <title>Transcriptomic and genomic resources for Thalictrum thalictroides and T. hernandezii: Facilitating candidate gene discovery in an emerging model plant lineage.</title>
        <authorList>
            <person name="Arias T."/>
            <person name="Riano-Pachon D.M."/>
            <person name="Di Stilio V.S."/>
        </authorList>
    </citation>
    <scope>NUCLEOTIDE SEQUENCE [LARGE SCALE GENOMIC DNA]</scope>
    <source>
        <strain evidence="6">cv. WT478/WT964</strain>
        <tissue evidence="5">Leaves</tissue>
    </source>
</reference>
<proteinExistence type="inferred from homology"/>
<dbReference type="GO" id="GO:0016705">
    <property type="term" value="F:oxidoreductase activity, acting on paired donors, with incorporation or reduction of molecular oxygen"/>
    <property type="evidence" value="ECO:0007669"/>
    <property type="project" value="InterPro"/>
</dbReference>
<evidence type="ECO:0000313" key="5">
    <source>
        <dbReference type="EMBL" id="KAF5182475.1"/>
    </source>
</evidence>
<accession>A0A7J6VE38</accession>
<evidence type="ECO:0000256" key="3">
    <source>
        <dbReference type="ARBA" id="ARBA00023002"/>
    </source>
</evidence>
<evidence type="ECO:0000256" key="1">
    <source>
        <dbReference type="ARBA" id="ARBA00010617"/>
    </source>
</evidence>
<name>A0A7J6VE38_THATH</name>
<comment type="caution">
    <text evidence="5">The sequence shown here is derived from an EMBL/GenBank/DDBJ whole genome shotgun (WGS) entry which is preliminary data.</text>
</comment>
<dbReference type="GO" id="GO:0005506">
    <property type="term" value="F:iron ion binding"/>
    <property type="evidence" value="ECO:0007669"/>
    <property type="project" value="InterPro"/>
</dbReference>
<dbReference type="Pfam" id="PF00067">
    <property type="entry name" value="p450"/>
    <property type="match status" value="1"/>
</dbReference>
<dbReference type="InterPro" id="IPR036396">
    <property type="entry name" value="Cyt_P450_sf"/>
</dbReference>
<dbReference type="GO" id="GO:0004497">
    <property type="term" value="F:monooxygenase activity"/>
    <property type="evidence" value="ECO:0007669"/>
    <property type="project" value="InterPro"/>
</dbReference>
<keyword evidence="3" id="KW-0560">Oxidoreductase</keyword>
<comment type="similarity">
    <text evidence="1">Belongs to the cytochrome P450 family.</text>
</comment>
<evidence type="ECO:0000313" key="6">
    <source>
        <dbReference type="Proteomes" id="UP000554482"/>
    </source>
</evidence>
<dbReference type="OrthoDB" id="1896685at2759"/>
<evidence type="ECO:0000256" key="2">
    <source>
        <dbReference type="ARBA" id="ARBA00022723"/>
    </source>
</evidence>
<dbReference type="Gene3D" id="1.10.630.10">
    <property type="entry name" value="Cytochrome P450"/>
    <property type="match status" value="1"/>
</dbReference>
<evidence type="ECO:0000256" key="4">
    <source>
        <dbReference type="ARBA" id="ARBA00023004"/>
    </source>
</evidence>
<evidence type="ECO:0008006" key="7">
    <source>
        <dbReference type="Google" id="ProtNLM"/>
    </source>
</evidence>
<dbReference type="InterPro" id="IPR001128">
    <property type="entry name" value="Cyt_P450"/>
</dbReference>
<dbReference type="GO" id="GO:0044550">
    <property type="term" value="P:secondary metabolite biosynthetic process"/>
    <property type="evidence" value="ECO:0007669"/>
    <property type="project" value="UniProtKB-ARBA"/>
</dbReference>
<dbReference type="Proteomes" id="UP000554482">
    <property type="component" value="Unassembled WGS sequence"/>
</dbReference>
<dbReference type="PANTHER" id="PTHR24296">
    <property type="entry name" value="CYTOCHROME P450"/>
    <property type="match status" value="1"/>
</dbReference>